<dbReference type="Proteomes" id="UP000434052">
    <property type="component" value="Unassembled WGS sequence"/>
</dbReference>
<dbReference type="Gene3D" id="2.30.120.10">
    <property type="match status" value="1"/>
</dbReference>
<keyword evidence="2" id="KW-0732">Signal</keyword>
<dbReference type="PIRSF" id="PIRSF001227">
    <property type="entry name" value="Pen_acylase"/>
    <property type="match status" value="1"/>
</dbReference>
<reference evidence="7 8" key="1">
    <citation type="submission" date="2018-06" db="EMBL/GenBank/DDBJ databases">
        <title>Complete genome of Desulfovibrio marinus P48SEP.</title>
        <authorList>
            <person name="Crispim J.S."/>
            <person name="Vidigal P.M.P."/>
            <person name="Silva L.C.F."/>
            <person name="Araujo L.C."/>
            <person name="Laguardia C.N."/>
            <person name="Dias R.S."/>
            <person name="Sousa M.P."/>
            <person name="Paula S.O."/>
            <person name="Silva C."/>
        </authorList>
    </citation>
    <scope>NUCLEOTIDE SEQUENCE [LARGE SCALE GENOMIC DNA]</scope>
    <source>
        <strain evidence="7 8">P48SEP</strain>
    </source>
</reference>
<protein>
    <submittedName>
        <fullName evidence="7">Penicillin acylase family protein</fullName>
    </submittedName>
</protein>
<dbReference type="Gene3D" id="1.10.439.10">
    <property type="entry name" value="Penicillin Amidohydrolase, domain 1"/>
    <property type="match status" value="1"/>
</dbReference>
<dbReference type="InterPro" id="IPR023343">
    <property type="entry name" value="Penicillin_amidase_dom1"/>
</dbReference>
<name>A0A6P1ZMQ5_9BACT</name>
<evidence type="ECO:0000313" key="8">
    <source>
        <dbReference type="Proteomes" id="UP000434052"/>
    </source>
</evidence>
<dbReference type="InterPro" id="IPR002692">
    <property type="entry name" value="S45"/>
</dbReference>
<keyword evidence="4" id="KW-0865">Zymogen</keyword>
<proteinExistence type="inferred from homology"/>
<evidence type="ECO:0000256" key="5">
    <source>
        <dbReference type="PIRSR" id="PIRSR001227-1"/>
    </source>
</evidence>
<dbReference type="Pfam" id="PF01804">
    <property type="entry name" value="Penicil_amidase"/>
    <property type="match status" value="1"/>
</dbReference>
<dbReference type="EMBL" id="QMIF01000003">
    <property type="protein sequence ID" value="TVM35209.1"/>
    <property type="molecule type" value="Genomic_DNA"/>
</dbReference>
<comment type="caution">
    <text evidence="7">The sequence shown here is derived from an EMBL/GenBank/DDBJ whole genome shotgun (WGS) entry which is preliminary data.</text>
</comment>
<feature type="binding site" evidence="6">
    <location>
        <position position="320"/>
    </location>
    <ligand>
        <name>Ca(2+)</name>
        <dbReference type="ChEBI" id="CHEBI:29108"/>
    </ligand>
</feature>
<evidence type="ECO:0000256" key="4">
    <source>
        <dbReference type="ARBA" id="ARBA00023145"/>
    </source>
</evidence>
<feature type="active site" description="Nucleophile" evidence="5">
    <location>
        <position position="245"/>
    </location>
</feature>
<evidence type="ECO:0000256" key="1">
    <source>
        <dbReference type="ARBA" id="ARBA00006586"/>
    </source>
</evidence>
<dbReference type="PROSITE" id="PS51257">
    <property type="entry name" value="PROKAR_LIPOPROTEIN"/>
    <property type="match status" value="1"/>
</dbReference>
<evidence type="ECO:0000256" key="2">
    <source>
        <dbReference type="ARBA" id="ARBA00022729"/>
    </source>
</evidence>
<evidence type="ECO:0000313" key="7">
    <source>
        <dbReference type="EMBL" id="TVM35209.1"/>
    </source>
</evidence>
<dbReference type="AlphaFoldDB" id="A0A6P1ZMQ5"/>
<dbReference type="PANTHER" id="PTHR34218:SF3">
    <property type="entry name" value="ACYL-HOMOSERINE LACTONE ACYLASE PVDQ"/>
    <property type="match status" value="1"/>
</dbReference>
<accession>A0A6P1ZMQ5</accession>
<gene>
    <name evidence="7" type="ORF">DQK91_07395</name>
</gene>
<organism evidence="7 8">
    <name type="scientific">Oceanidesulfovibrio marinus</name>
    <dbReference type="NCBI Taxonomy" id="370038"/>
    <lineage>
        <taxon>Bacteria</taxon>
        <taxon>Pseudomonadati</taxon>
        <taxon>Thermodesulfobacteriota</taxon>
        <taxon>Desulfovibrionia</taxon>
        <taxon>Desulfovibrionales</taxon>
        <taxon>Desulfovibrionaceae</taxon>
        <taxon>Oceanidesulfovibrio</taxon>
    </lineage>
</organism>
<dbReference type="GO" id="GO:0016811">
    <property type="term" value="F:hydrolase activity, acting on carbon-nitrogen (but not peptide) bonds, in linear amides"/>
    <property type="evidence" value="ECO:0007669"/>
    <property type="project" value="InterPro"/>
</dbReference>
<dbReference type="InterPro" id="IPR043146">
    <property type="entry name" value="Penicillin_amidase_N_B-knob"/>
</dbReference>
<dbReference type="OrthoDB" id="9760084at2"/>
<dbReference type="SUPFAM" id="SSF56235">
    <property type="entry name" value="N-terminal nucleophile aminohydrolases (Ntn hydrolases)"/>
    <property type="match status" value="1"/>
</dbReference>
<sequence>MRAQQFHRLALLLALVWLTGASGCALLTPLPASSTTDERIAAFPTDNLPLEKPATIRWNAYQIPYVEAATDDDAAFLLGMVHAHLRLAQLEIGKRLSQGRMSELGGPSLDGLDRALRTIDYGYAARDMYDAMPPETKRWLSRFVDGINYYKKRLSPHKYPHELSLLAMKTEPWTVLDVLTLGRLASTDVNWISYYSLLAIPDKAERDKVRQYLVDVGLAGAVSFAADDGGVEATEVILSNAKPGSNSVAVSGKHTKTGAALMANDPHLGLLLPNFWLIAGLDCPSLHAVGLMPPGLPVFAIGRNEHIAWGGTNMRALSSDLVDVGSLPDAVFVKERSTLGTRFWVDDEFTIRRSPYGPVITDVDEVPSAGGQTLALRWMGHRPSDEVTAFLDVARASNWEEFHDAFKTFAVPAQNMLYADDAGNIGLVLAAHLPERPAWHASKLILTPDEADEAWSTILDSSELPTSYNPDEGFLASANNRPTQTSYQIGYFFPPDLRIRRLKELLSARETHDVESMVALQRDVYSIESHTLAQRLAQINEEADFSAAPRSGALWDAITHWNGRYDADSTAAFVFESFLVEFAPRLSQAAGEADVFEEIKGSAHLRGFLLKLLERTDPATVRALIAESLEAVAATGTDGTAWGDVHRIEARHMLASVPVIGSRYVFGDYPAGGSQETVMKRAHPLTVERHRTTYGSQARHISDLSDPDANYFVLFGGEDGWINSANFTDQIPLWRSSTYIRMPLTTTGRDAEFPLAISLQPGR</sequence>
<dbReference type="GO" id="GO:0017000">
    <property type="term" value="P:antibiotic biosynthetic process"/>
    <property type="evidence" value="ECO:0007669"/>
    <property type="project" value="InterPro"/>
</dbReference>
<dbReference type="Gene3D" id="1.10.1400.10">
    <property type="match status" value="1"/>
</dbReference>
<dbReference type="RefSeq" id="WP_144234769.1">
    <property type="nucleotide sequence ID" value="NZ_QMIF01000003.1"/>
</dbReference>
<dbReference type="PANTHER" id="PTHR34218">
    <property type="entry name" value="PEPTIDASE S45 PENICILLIN AMIDASE"/>
    <property type="match status" value="1"/>
</dbReference>
<keyword evidence="6" id="KW-0106">Calcium</keyword>
<keyword evidence="6" id="KW-0479">Metal-binding</keyword>
<evidence type="ECO:0000256" key="6">
    <source>
        <dbReference type="PIRSR" id="PIRSR001227-2"/>
    </source>
</evidence>
<dbReference type="GO" id="GO:0046872">
    <property type="term" value="F:metal ion binding"/>
    <property type="evidence" value="ECO:0007669"/>
    <property type="project" value="UniProtKB-KW"/>
</dbReference>
<keyword evidence="3" id="KW-0378">Hydrolase</keyword>
<dbReference type="InterPro" id="IPR014395">
    <property type="entry name" value="Pen/GL7ACA/AHL_acylase"/>
</dbReference>
<comment type="cofactor">
    <cofactor evidence="6">
        <name>Ca(2+)</name>
        <dbReference type="ChEBI" id="CHEBI:29108"/>
    </cofactor>
    <text evidence="6">Binds 1 Ca(2+) ion per dimer.</text>
</comment>
<evidence type="ECO:0000256" key="3">
    <source>
        <dbReference type="ARBA" id="ARBA00022801"/>
    </source>
</evidence>
<dbReference type="InterPro" id="IPR043147">
    <property type="entry name" value="Penicillin_amidase_A-knob"/>
</dbReference>
<dbReference type="Gene3D" id="3.60.20.10">
    <property type="entry name" value="Glutamine Phosphoribosylpyrophosphate, subunit 1, domain 1"/>
    <property type="match status" value="1"/>
</dbReference>
<dbReference type="CDD" id="cd03747">
    <property type="entry name" value="Ntn_PGA_like"/>
    <property type="match status" value="1"/>
</dbReference>
<comment type="similarity">
    <text evidence="1">Belongs to the peptidase S45 family.</text>
</comment>
<dbReference type="InterPro" id="IPR029055">
    <property type="entry name" value="Ntn_hydrolases_N"/>
</dbReference>